<name>A0AB34KE29_9PEZI</name>
<dbReference type="AlphaFoldDB" id="A0AB34KE29"/>
<organism evidence="2 3">
    <name type="scientific">Cladosporium halotolerans</name>
    <dbReference type="NCBI Taxonomy" id="1052096"/>
    <lineage>
        <taxon>Eukaryota</taxon>
        <taxon>Fungi</taxon>
        <taxon>Dikarya</taxon>
        <taxon>Ascomycota</taxon>
        <taxon>Pezizomycotina</taxon>
        <taxon>Dothideomycetes</taxon>
        <taxon>Dothideomycetidae</taxon>
        <taxon>Cladosporiales</taxon>
        <taxon>Cladosporiaceae</taxon>
        <taxon>Cladosporium</taxon>
    </lineage>
</organism>
<feature type="domain" description="Phosphatidate phosphatase APP1 catalytic" evidence="1">
    <location>
        <begin position="201"/>
        <end position="354"/>
    </location>
</feature>
<dbReference type="PANTHER" id="PTHR28208:SF1">
    <property type="entry name" value="FILAMENT ORGANIZATION PROTEIN APP1-LIKE, PUTATIVE (AFU_ORTHOLOGUE AFUA_1G06650)-RELATED"/>
    <property type="match status" value="1"/>
</dbReference>
<dbReference type="RefSeq" id="XP_069226379.1">
    <property type="nucleotide sequence ID" value="XM_069376451.1"/>
</dbReference>
<protein>
    <recommendedName>
        <fullName evidence="1">Phosphatidate phosphatase APP1 catalytic domain-containing protein</fullName>
    </recommendedName>
</protein>
<dbReference type="Proteomes" id="UP000803884">
    <property type="component" value="Unassembled WGS sequence"/>
</dbReference>
<dbReference type="GeneID" id="96009289"/>
<evidence type="ECO:0000313" key="2">
    <source>
        <dbReference type="EMBL" id="KAL1583272.1"/>
    </source>
</evidence>
<dbReference type="InterPro" id="IPR052935">
    <property type="entry name" value="Mg2+_PAP"/>
</dbReference>
<sequence>MAFFREITSQARRATVDILHAGNIHRSSPWSPDVPEELTSWLPDLFDRFPITFPWEKPKPVDPALHNVWILDNTAFREGEKWKAEFVACYFIKGTGKDVSRAVAIIADSLDLNPDDEELQKRIARRLQPFVDQVLPNRTLEVTVDGKETLKLGPSNQSGYSDDVRELGFEPSLPQIQTTATNLPPPFGLESVTHLTEPTGWAIISDIDDTIKITQTTSPLGILHNTFCVEQPLPVPGMPELYADLTRKLNDPAFVYLSASPYNLYPFLRAFRSQHFPSGPLILRDASWQNLGGLISSLSQGTEEYKSDRIEKVHSWLPRKKVILIGDSTQSDPEAYGACARKFPGWVGAIFVRKVKGIAGMDEEKKNGEARFERAFEGLERGLWHVFEDPREVGEAVGRLVGQ</sequence>
<comment type="caution">
    <text evidence="2">The sequence shown here is derived from an EMBL/GenBank/DDBJ whole genome shotgun (WGS) entry which is preliminary data.</text>
</comment>
<reference evidence="2 3" key="1">
    <citation type="journal article" date="2020" name="Microbiol. Resour. Announc.">
        <title>Draft Genome Sequence of a Cladosporium Species Isolated from the Mesophotic Ascidian Didemnum maculosum.</title>
        <authorList>
            <person name="Gioti A."/>
            <person name="Siaperas R."/>
            <person name="Nikolaivits E."/>
            <person name="Le Goff G."/>
            <person name="Ouazzani J."/>
            <person name="Kotoulas G."/>
            <person name="Topakas E."/>
        </authorList>
    </citation>
    <scope>NUCLEOTIDE SEQUENCE [LARGE SCALE GENOMIC DNA]</scope>
    <source>
        <strain evidence="2 3">TM138-S3</strain>
    </source>
</reference>
<dbReference type="EMBL" id="JAAQHG020000037">
    <property type="protein sequence ID" value="KAL1583272.1"/>
    <property type="molecule type" value="Genomic_DNA"/>
</dbReference>
<dbReference type="GO" id="GO:0008195">
    <property type="term" value="F:phosphatidate phosphatase activity"/>
    <property type="evidence" value="ECO:0007669"/>
    <property type="project" value="InterPro"/>
</dbReference>
<evidence type="ECO:0000313" key="3">
    <source>
        <dbReference type="Proteomes" id="UP000803884"/>
    </source>
</evidence>
<proteinExistence type="predicted"/>
<keyword evidence="3" id="KW-1185">Reference proteome</keyword>
<gene>
    <name evidence="2" type="ORF">WHR41_07847</name>
</gene>
<dbReference type="InterPro" id="IPR019236">
    <property type="entry name" value="APP1_cat"/>
</dbReference>
<dbReference type="GO" id="GO:0030479">
    <property type="term" value="C:actin cortical patch"/>
    <property type="evidence" value="ECO:0007669"/>
    <property type="project" value="TreeGrafter"/>
</dbReference>
<dbReference type="Pfam" id="PF09949">
    <property type="entry name" value="APP1_cat"/>
    <property type="match status" value="1"/>
</dbReference>
<accession>A0AB34KE29</accession>
<evidence type="ECO:0000259" key="1">
    <source>
        <dbReference type="Pfam" id="PF09949"/>
    </source>
</evidence>
<dbReference type="PANTHER" id="PTHR28208">
    <property type="entry name" value="PHOSPHATIDATE PHOSPHATASE APP1"/>
    <property type="match status" value="1"/>
</dbReference>